<dbReference type="AlphaFoldDB" id="V9IGE4"/>
<dbReference type="Gene3D" id="3.40.350.10">
    <property type="entry name" value="Creatinase/prolidase N-terminal domain"/>
    <property type="match status" value="2"/>
</dbReference>
<evidence type="ECO:0000256" key="3">
    <source>
        <dbReference type="ARBA" id="ARBA00022801"/>
    </source>
</evidence>
<dbReference type="EMBL" id="JR043190">
    <property type="protein sequence ID" value="AEY59737.1"/>
    <property type="molecule type" value="mRNA"/>
</dbReference>
<proteinExistence type="evidence at transcript level"/>
<keyword evidence="3" id="KW-0378">Hydrolase</keyword>
<evidence type="ECO:0000256" key="1">
    <source>
        <dbReference type="ARBA" id="ARBA00008766"/>
    </source>
</evidence>
<dbReference type="PANTHER" id="PTHR43763">
    <property type="entry name" value="XAA-PRO AMINOPEPTIDASE 1"/>
    <property type="match status" value="1"/>
</dbReference>
<protein>
    <submittedName>
        <fullName evidence="6">Xaa-Pro aminopeptidase 1</fullName>
    </submittedName>
</protein>
<feature type="signal peptide" evidence="4">
    <location>
        <begin position="1"/>
        <end position="20"/>
    </location>
</feature>
<keyword evidence="6" id="KW-0031">Aminopeptidase</keyword>
<dbReference type="InterPro" id="IPR000587">
    <property type="entry name" value="Creatinase_N"/>
</dbReference>
<dbReference type="GO" id="GO:0004177">
    <property type="term" value="F:aminopeptidase activity"/>
    <property type="evidence" value="ECO:0007669"/>
    <property type="project" value="UniProtKB-KW"/>
</dbReference>
<keyword evidence="6" id="KW-0645">Protease</keyword>
<reference evidence="6" key="1">
    <citation type="submission" date="2011-11" db="EMBL/GenBank/DDBJ databases">
        <title>Decoding the brain transcriptome of the Eastern honeybee (Apis cerana) based on pyrosequencing.</title>
        <authorList>
            <person name="Sun L."/>
            <person name="Zheng H."/>
            <person name="Wang Y."/>
            <person name="Xie X."/>
            <person name="Zhu Y."/>
            <person name="Gu W."/>
            <person name="Wang S."/>
        </authorList>
    </citation>
    <scope>NUCLEOTIDE SEQUENCE</scope>
    <source>
        <tissue evidence="6">Brain</tissue>
    </source>
</reference>
<dbReference type="GO" id="GO:0046872">
    <property type="term" value="F:metal ion binding"/>
    <property type="evidence" value="ECO:0007669"/>
    <property type="project" value="UniProtKB-KW"/>
</dbReference>
<dbReference type="InterPro" id="IPR029149">
    <property type="entry name" value="Creatin/AminoP/Spt16_N"/>
</dbReference>
<gene>
    <name evidence="6" type="ORF">ACCB04397</name>
</gene>
<organism evidence="6">
    <name type="scientific">Apis cerana</name>
    <name type="common">Indian honeybee</name>
    <dbReference type="NCBI Taxonomy" id="7461"/>
    <lineage>
        <taxon>Eukaryota</taxon>
        <taxon>Metazoa</taxon>
        <taxon>Ecdysozoa</taxon>
        <taxon>Arthropoda</taxon>
        <taxon>Hexapoda</taxon>
        <taxon>Insecta</taxon>
        <taxon>Pterygota</taxon>
        <taxon>Neoptera</taxon>
        <taxon>Endopterygota</taxon>
        <taxon>Hymenoptera</taxon>
        <taxon>Apocrita</taxon>
        <taxon>Aculeata</taxon>
        <taxon>Apoidea</taxon>
        <taxon>Anthophila</taxon>
        <taxon>Apidae</taxon>
        <taxon>Apis</taxon>
    </lineage>
</organism>
<keyword evidence="2" id="KW-0479">Metal-binding</keyword>
<dbReference type="FunFam" id="3.40.350.10:FF:000003">
    <property type="entry name" value="Xaa-pro aminopeptidase P"/>
    <property type="match status" value="1"/>
</dbReference>
<comment type="similarity">
    <text evidence="1">Belongs to the peptidase M24B family.</text>
</comment>
<feature type="domain" description="Creatinase N-terminal" evidence="5">
    <location>
        <begin position="59"/>
        <end position="199"/>
    </location>
</feature>
<dbReference type="SUPFAM" id="SSF53092">
    <property type="entry name" value="Creatinase/prolidase N-terminal domain"/>
    <property type="match status" value="1"/>
</dbReference>
<dbReference type="Pfam" id="PF16189">
    <property type="entry name" value="Creatinase_N_2"/>
    <property type="match status" value="1"/>
</dbReference>
<dbReference type="PANTHER" id="PTHR43763:SF6">
    <property type="entry name" value="XAA-PRO AMINOPEPTIDASE 1"/>
    <property type="match status" value="1"/>
</dbReference>
<accession>V9IGE4</accession>
<keyword evidence="4" id="KW-0732">Signal</keyword>
<sequence>MKEPMQWILVYFWTLGLTKAYHFQNEIVEPLLNYNGAKRSHCPAIAHKQPANRQDTSLRLRQLRSEMTRVASIQGPPLDGYIVTSDDAHQSDSLDPRDMRREFITGFYGSAGEAVITLNKAVFWTDGRYYIQADHQLDCNWILMKRGREDVPSITEWLIHEFHNQALVRIGADPTLVSAIDWEIWEDELANSSIRLVPVRNNLVDLIWQVNRPNYNPHPAYPLPDKYSGRAWQDKIQSIRIEMEVSKANALVLTALDEIAWLFNVRGYDLPHTPVLRAYAIITGESIHLYTPRHKIFDRWRST</sequence>
<feature type="chain" id="PRO_5004778067" evidence="4">
    <location>
        <begin position="21"/>
        <end position="303"/>
    </location>
</feature>
<evidence type="ECO:0000256" key="2">
    <source>
        <dbReference type="ARBA" id="ARBA00022723"/>
    </source>
</evidence>
<dbReference type="InterPro" id="IPR050422">
    <property type="entry name" value="X-Pro_aminopeptidase_P"/>
</dbReference>
<dbReference type="Pfam" id="PF01321">
    <property type="entry name" value="Creatinase_N"/>
    <property type="match status" value="1"/>
</dbReference>
<name>V9IGE4_APICE</name>
<evidence type="ECO:0000259" key="5">
    <source>
        <dbReference type="Pfam" id="PF01321"/>
    </source>
</evidence>
<evidence type="ECO:0000256" key="4">
    <source>
        <dbReference type="SAM" id="SignalP"/>
    </source>
</evidence>
<evidence type="ECO:0000313" key="6">
    <source>
        <dbReference type="EMBL" id="AEY59737.1"/>
    </source>
</evidence>